<name>A0AAW9J404_CLOPF</name>
<evidence type="ECO:0000256" key="1">
    <source>
        <dbReference type="ARBA" id="ARBA00010716"/>
    </source>
</evidence>
<evidence type="ECO:0000313" key="3">
    <source>
        <dbReference type="EMBL" id="MDZ5034562.1"/>
    </source>
</evidence>
<dbReference type="SUPFAM" id="SSF51556">
    <property type="entry name" value="Metallo-dependent hydrolases"/>
    <property type="match status" value="1"/>
</dbReference>
<protein>
    <submittedName>
        <fullName evidence="3">N-acetylglucosamine-6-phosphate deacetylase</fullName>
    </submittedName>
</protein>
<keyword evidence="2" id="KW-0378">Hydrolase</keyword>
<comment type="caution">
    <text evidence="3">The sequence shown here is derived from an EMBL/GenBank/DDBJ whole genome shotgun (WGS) entry which is preliminary data.</text>
</comment>
<comment type="similarity">
    <text evidence="1">Belongs to the metallo-dependent hydrolases superfamily. NagA family.</text>
</comment>
<dbReference type="InterPro" id="IPR032466">
    <property type="entry name" value="Metal_Hydrolase"/>
</dbReference>
<proteinExistence type="inferred from homology"/>
<dbReference type="GO" id="GO:0006046">
    <property type="term" value="P:N-acetylglucosamine catabolic process"/>
    <property type="evidence" value="ECO:0007669"/>
    <property type="project" value="TreeGrafter"/>
</dbReference>
<evidence type="ECO:0000256" key="2">
    <source>
        <dbReference type="ARBA" id="ARBA00022801"/>
    </source>
</evidence>
<dbReference type="GO" id="GO:0008448">
    <property type="term" value="F:N-acetylglucosamine-6-phosphate deacetylase activity"/>
    <property type="evidence" value="ECO:0007669"/>
    <property type="project" value="TreeGrafter"/>
</dbReference>
<dbReference type="AlphaFoldDB" id="A0AAW9J404"/>
<dbReference type="Proteomes" id="UP001289066">
    <property type="component" value="Unassembled WGS sequence"/>
</dbReference>
<reference evidence="3" key="1">
    <citation type="submission" date="2019-11" db="EMBL/GenBank/DDBJ databases">
        <title>Characterization of Clostridium perfringens isolates from swine manure treated agricultural soils.</title>
        <authorList>
            <person name="Wushke S.T."/>
        </authorList>
    </citation>
    <scope>NUCLEOTIDE SEQUENCE</scope>
    <source>
        <strain evidence="3">X15</strain>
    </source>
</reference>
<dbReference type="PANTHER" id="PTHR11113">
    <property type="entry name" value="N-ACETYLGLUCOSAMINE-6-PHOSPHATE DEACETYLASE"/>
    <property type="match status" value="1"/>
</dbReference>
<organism evidence="3 4">
    <name type="scientific">Clostridium perfringens</name>
    <dbReference type="NCBI Taxonomy" id="1502"/>
    <lineage>
        <taxon>Bacteria</taxon>
        <taxon>Bacillati</taxon>
        <taxon>Bacillota</taxon>
        <taxon>Clostridia</taxon>
        <taxon>Eubacteriales</taxon>
        <taxon>Clostridiaceae</taxon>
        <taxon>Clostridium</taxon>
    </lineage>
</organism>
<dbReference type="PANTHER" id="PTHR11113:SF14">
    <property type="entry name" value="N-ACETYLGLUCOSAMINE-6-PHOSPHATE DEACETYLASE"/>
    <property type="match status" value="1"/>
</dbReference>
<sequence length="122" mass="13870">MVGVHLEGPFINKEYKGMQKEENCISHNIELMKSFYNRQKSHDLIKLMTMAPELEGAREVAEFCNEKGIQLSIGHSASTFDKIKEMRGYGFGGFTHTFSGMRGMHHRELGVAGAALYFEDMY</sequence>
<feature type="non-terminal residue" evidence="3">
    <location>
        <position position="122"/>
    </location>
</feature>
<evidence type="ECO:0000313" key="4">
    <source>
        <dbReference type="Proteomes" id="UP001289066"/>
    </source>
</evidence>
<dbReference type="Gene3D" id="3.20.20.140">
    <property type="entry name" value="Metal-dependent hydrolases"/>
    <property type="match status" value="1"/>
</dbReference>
<dbReference type="EMBL" id="WNVG01000679">
    <property type="protein sequence ID" value="MDZ5034562.1"/>
    <property type="molecule type" value="Genomic_DNA"/>
</dbReference>
<accession>A0AAW9J404</accession>
<gene>
    <name evidence="3" type="ORF">GNF81_17850</name>
</gene>